<keyword evidence="5 9" id="KW-1133">Transmembrane helix</keyword>
<keyword evidence="3 9" id="KW-0812">Transmembrane</keyword>
<keyword evidence="7" id="KW-0325">Glycoprotein</keyword>
<evidence type="ECO:0000256" key="5">
    <source>
        <dbReference type="ARBA" id="ARBA00022989"/>
    </source>
</evidence>
<evidence type="ECO:0000256" key="9">
    <source>
        <dbReference type="SAM" id="Phobius"/>
    </source>
</evidence>
<dbReference type="Pfam" id="PF03619">
    <property type="entry name" value="Solute_trans_a"/>
    <property type="match status" value="2"/>
</dbReference>
<dbReference type="Proteomes" id="UP000825002">
    <property type="component" value="Unassembled WGS sequence"/>
</dbReference>
<reference evidence="10 11" key="1">
    <citation type="submission" date="2020-10" db="EMBL/GenBank/DDBJ databases">
        <authorList>
            <person name="Klimov P.B."/>
            <person name="Dyachkov S.M."/>
            <person name="Chetverikov P.E."/>
        </authorList>
    </citation>
    <scope>NUCLEOTIDE SEQUENCE [LARGE SCALE GENOMIC DNA]</scope>
    <source>
        <strain evidence="10">BMOC 18-1129-001#AD2665</strain>
        <tissue evidence="10">Entire mites</tissue>
    </source>
</reference>
<evidence type="ECO:0000256" key="8">
    <source>
        <dbReference type="SAM" id="MobiDB-lite"/>
    </source>
</evidence>
<dbReference type="InterPro" id="IPR002165">
    <property type="entry name" value="Plexin_repeat"/>
</dbReference>
<feature type="compositionally biased region" description="Polar residues" evidence="8">
    <location>
        <begin position="296"/>
        <end position="325"/>
    </location>
</feature>
<name>A0ABQ7SBG5_9ACAR</name>
<keyword evidence="11" id="KW-1185">Reference proteome</keyword>
<accession>A0ABQ7SBG5</accession>
<proteinExistence type="predicted"/>
<evidence type="ECO:0000256" key="3">
    <source>
        <dbReference type="ARBA" id="ARBA00022692"/>
    </source>
</evidence>
<dbReference type="PANTHER" id="PTHR13055">
    <property type="entry name" value="TUMOR ENDOTHELIAL MARKER 7 RELATED"/>
    <property type="match status" value="1"/>
</dbReference>
<feature type="region of interest" description="Disordered" evidence="8">
    <location>
        <begin position="296"/>
        <end position="355"/>
    </location>
</feature>
<feature type="transmembrane region" description="Helical" evidence="9">
    <location>
        <begin position="659"/>
        <end position="681"/>
    </location>
</feature>
<evidence type="ECO:0000313" key="11">
    <source>
        <dbReference type="Proteomes" id="UP000825002"/>
    </source>
</evidence>
<dbReference type="SMART" id="SM01417">
    <property type="entry name" value="Solute_trans_a"/>
    <property type="match status" value="1"/>
</dbReference>
<keyword evidence="6 9" id="KW-0472">Membrane</keyword>
<dbReference type="PANTHER" id="PTHR13055:SF12">
    <property type="entry name" value="LD40707P"/>
    <property type="match status" value="1"/>
</dbReference>
<keyword evidence="4" id="KW-0732">Signal</keyword>
<evidence type="ECO:0000256" key="2">
    <source>
        <dbReference type="ARBA" id="ARBA00004479"/>
    </source>
</evidence>
<evidence type="ECO:0000256" key="6">
    <source>
        <dbReference type="ARBA" id="ARBA00023136"/>
    </source>
</evidence>
<comment type="caution">
    <text evidence="10">The sequence shown here is derived from an EMBL/GenBank/DDBJ whole genome shotgun (WGS) entry which is preliminary data.</text>
</comment>
<gene>
    <name evidence="10" type="primary">Plxdc1</name>
    <name evidence="10" type="ORF">GZH46_00679</name>
</gene>
<feature type="compositionally biased region" description="Basic and acidic residues" evidence="8">
    <location>
        <begin position="334"/>
        <end position="355"/>
    </location>
</feature>
<feature type="compositionally biased region" description="Polar residues" evidence="8">
    <location>
        <begin position="627"/>
        <end position="638"/>
    </location>
</feature>
<dbReference type="InterPro" id="IPR031152">
    <property type="entry name" value="PLXDC"/>
</dbReference>
<organism evidence="10 11">
    <name type="scientific">Fragariocoptes setiger</name>
    <dbReference type="NCBI Taxonomy" id="1670756"/>
    <lineage>
        <taxon>Eukaryota</taxon>
        <taxon>Metazoa</taxon>
        <taxon>Ecdysozoa</taxon>
        <taxon>Arthropoda</taxon>
        <taxon>Chelicerata</taxon>
        <taxon>Arachnida</taxon>
        <taxon>Acari</taxon>
        <taxon>Acariformes</taxon>
        <taxon>Trombidiformes</taxon>
        <taxon>Prostigmata</taxon>
        <taxon>Eupodina</taxon>
        <taxon>Eriophyoidea</taxon>
        <taxon>Phytoptidae</taxon>
        <taxon>Fragariocoptes</taxon>
    </lineage>
</organism>
<evidence type="ECO:0000256" key="4">
    <source>
        <dbReference type="ARBA" id="ARBA00022729"/>
    </source>
</evidence>
<evidence type="ECO:0000313" key="10">
    <source>
        <dbReference type="EMBL" id="KAG9510761.1"/>
    </source>
</evidence>
<dbReference type="EMBL" id="JAIFTH010000079">
    <property type="protein sequence ID" value="KAG9510761.1"/>
    <property type="molecule type" value="Genomic_DNA"/>
</dbReference>
<feature type="region of interest" description="Disordered" evidence="8">
    <location>
        <begin position="627"/>
        <end position="647"/>
    </location>
</feature>
<comment type="subcellular location">
    <subcellularLocation>
        <location evidence="1">Membrane</location>
        <topology evidence="1">Multi-pass membrane protein</topology>
    </subcellularLocation>
    <subcellularLocation>
        <location evidence="2">Membrane</location>
        <topology evidence="2">Single-pass type I membrane protein</topology>
    </subcellularLocation>
</comment>
<evidence type="ECO:0000256" key="1">
    <source>
        <dbReference type="ARBA" id="ARBA00004141"/>
    </source>
</evidence>
<evidence type="ECO:0000256" key="7">
    <source>
        <dbReference type="ARBA" id="ARBA00023180"/>
    </source>
</evidence>
<dbReference type="Pfam" id="PF01437">
    <property type="entry name" value="PSI"/>
    <property type="match status" value="1"/>
</dbReference>
<protein>
    <submittedName>
        <fullName evidence="10">Plexin domain-containing protein 1</fullName>
    </submittedName>
</protein>
<dbReference type="InterPro" id="IPR005178">
    <property type="entry name" value="Ostalpha/TMEM184C"/>
</dbReference>
<sequence>MTFPSTGVYLDTLRECYEAFVIYSFMKYLLNFLHYDTNLQQYIDFKPVIRPITTFLAVISQVFHIYGEGNYNPLSGYSYPWLLLINNMSQILAMYCLVIFYTGYKRELQPMRPLAKSVMISLMIELDIIKSITKNMFPGIETDAEIARKLQDFLICIEMLFASIAHHFAYTHIPFIDGSNSSENESCCLAFWNTMDMSDERNDVADHLYQAVLKVKSTLKRDRSLPTVIIMDNDYDPAREFEYTPLVTMNSSLVRSGSSIRPELSSVPDIQYAMLNNSVIILIALAALFNTHHTASGSNDTGAVASPTSSAPLANQPLASGNVTNDGDADEDLMPTKKDEEQRPPGANETKKDDHSFYRPEYITDHARAMSYWLDFSKLPANNVSYKHELLSKSHRRAAPINLTFDFPYYGQPIRSIIVATGGFLYLGDHLHHWLAATQNISPLMANFDLSTSNDSDINHYDNGSSLVVQWNNVQMKDHKPEGNFSFQVTLLKNGDIIFVYKHLPVKIQEIPEDEHPVKVGISDAFLIDKLVFFIRRKTIYDYHRLNLKEQPNIGNETAIYLTALPTCIQYDTCESCAKANSTLDCVWCPSVKRCSNGFDRKRQEWLTNHCDNIKVSNCTAPVSSLSPSANSMQSQSEPSKEAQALPPIEPRVAEKSTALASFLMLLALVSGVAIWVFYAYKNPQTSSGQLLIKYRPGNWRWQTSEGTRYTAASIHM</sequence>